<evidence type="ECO:0000313" key="3">
    <source>
        <dbReference type="Proteomes" id="UP000197587"/>
    </source>
</evidence>
<dbReference type="AlphaFoldDB" id="A0A246B6U1"/>
<evidence type="ECO:0000313" key="2">
    <source>
        <dbReference type="EMBL" id="OWK97106.1"/>
    </source>
</evidence>
<feature type="domain" description="Glycosyltransferase 2-like" evidence="1">
    <location>
        <begin position="6"/>
        <end position="150"/>
    </location>
</feature>
<reference evidence="2 3" key="1">
    <citation type="submission" date="2017-05" db="EMBL/GenBank/DDBJ databases">
        <title>Genome of Chryseobacterium haifense.</title>
        <authorList>
            <person name="Newman J.D."/>
        </authorList>
    </citation>
    <scope>NUCLEOTIDE SEQUENCE [LARGE SCALE GENOMIC DNA]</scope>
    <source>
        <strain evidence="2 3">DSM 19056</strain>
    </source>
</reference>
<dbReference type="Gene3D" id="3.90.550.10">
    <property type="entry name" value="Spore Coat Polysaccharide Biosynthesis Protein SpsA, Chain A"/>
    <property type="match status" value="1"/>
</dbReference>
<accession>A0A246B6U1</accession>
<proteinExistence type="predicted"/>
<dbReference type="RefSeq" id="WP_088264934.1">
    <property type="nucleotide sequence ID" value="NZ_JASZ02000042.1"/>
</dbReference>
<gene>
    <name evidence="2" type="ORF">AP75_12995</name>
</gene>
<dbReference type="EMBL" id="JASZ02000042">
    <property type="protein sequence ID" value="OWK97106.1"/>
    <property type="molecule type" value="Genomic_DNA"/>
</dbReference>
<sequence>MENKISIIVPCYKQAQYLDECLQSVLKQTYQNWECIIVNDGSPDNTEEVAQKWIERDKRFSLLNIENGGVSRARNKGIEAAKGEWILPLDADDKIGEKYLELAEKEFNKADLIYANSSFFGTVNKIWNIHYTSYQDLLINNKIYCSALYKKKDWANINGYDENLLSGFEDWEFYIRLLDDSKNVIKIIYEGFFYRRKDVSRDININKNIGLQENVKKYIFKKNIDKYLQYFPSVQTLVSEKTNIGHKYENAEKKLSTIKQELNKNIITKILYRIILIFS</sequence>
<dbReference type="Pfam" id="PF00535">
    <property type="entry name" value="Glycos_transf_2"/>
    <property type="match status" value="1"/>
</dbReference>
<dbReference type="InterPro" id="IPR029044">
    <property type="entry name" value="Nucleotide-diphossugar_trans"/>
</dbReference>
<protein>
    <recommendedName>
        <fullName evidence="1">Glycosyltransferase 2-like domain-containing protein</fullName>
    </recommendedName>
</protein>
<dbReference type="Proteomes" id="UP000197587">
    <property type="component" value="Unassembled WGS sequence"/>
</dbReference>
<organism evidence="2 3">
    <name type="scientific">Kaistella haifensis DSM 19056</name>
    <dbReference type="NCBI Taxonomy" id="1450526"/>
    <lineage>
        <taxon>Bacteria</taxon>
        <taxon>Pseudomonadati</taxon>
        <taxon>Bacteroidota</taxon>
        <taxon>Flavobacteriia</taxon>
        <taxon>Flavobacteriales</taxon>
        <taxon>Weeksellaceae</taxon>
        <taxon>Chryseobacterium group</taxon>
        <taxon>Kaistella</taxon>
    </lineage>
</organism>
<name>A0A246B6U1_9FLAO</name>
<comment type="caution">
    <text evidence="2">The sequence shown here is derived from an EMBL/GenBank/DDBJ whole genome shotgun (WGS) entry which is preliminary data.</text>
</comment>
<dbReference type="CDD" id="cd00761">
    <property type="entry name" value="Glyco_tranf_GTA_type"/>
    <property type="match status" value="1"/>
</dbReference>
<dbReference type="InterPro" id="IPR050834">
    <property type="entry name" value="Glycosyltransf_2"/>
</dbReference>
<keyword evidence="3" id="KW-1185">Reference proteome</keyword>
<evidence type="ECO:0000259" key="1">
    <source>
        <dbReference type="Pfam" id="PF00535"/>
    </source>
</evidence>
<dbReference type="PANTHER" id="PTHR43685:SF2">
    <property type="entry name" value="GLYCOSYLTRANSFERASE 2-LIKE DOMAIN-CONTAINING PROTEIN"/>
    <property type="match status" value="1"/>
</dbReference>
<dbReference type="InterPro" id="IPR001173">
    <property type="entry name" value="Glyco_trans_2-like"/>
</dbReference>
<dbReference type="SUPFAM" id="SSF53448">
    <property type="entry name" value="Nucleotide-diphospho-sugar transferases"/>
    <property type="match status" value="1"/>
</dbReference>
<dbReference type="PANTHER" id="PTHR43685">
    <property type="entry name" value="GLYCOSYLTRANSFERASE"/>
    <property type="match status" value="1"/>
</dbReference>